<dbReference type="Pfam" id="PF00440">
    <property type="entry name" value="TetR_N"/>
    <property type="match status" value="1"/>
</dbReference>
<organism evidence="6 7">
    <name type="scientific">Amycolatopsis albispora</name>
    <dbReference type="NCBI Taxonomy" id="1804986"/>
    <lineage>
        <taxon>Bacteria</taxon>
        <taxon>Bacillati</taxon>
        <taxon>Actinomycetota</taxon>
        <taxon>Actinomycetes</taxon>
        <taxon>Pseudonocardiales</taxon>
        <taxon>Pseudonocardiaceae</taxon>
        <taxon>Amycolatopsis</taxon>
    </lineage>
</organism>
<dbReference type="InterPro" id="IPR036271">
    <property type="entry name" value="Tet_transcr_reg_TetR-rel_C_sf"/>
</dbReference>
<dbReference type="PANTHER" id="PTHR47506">
    <property type="entry name" value="TRANSCRIPTIONAL REGULATORY PROTEIN"/>
    <property type="match status" value="1"/>
</dbReference>
<feature type="domain" description="HTH tetR-type" evidence="5">
    <location>
        <begin position="13"/>
        <end position="73"/>
    </location>
</feature>
<gene>
    <name evidence="6" type="ORF">A4R43_10475</name>
</gene>
<dbReference type="SUPFAM" id="SSF48498">
    <property type="entry name" value="Tetracyclin repressor-like, C-terminal domain"/>
    <property type="match status" value="1"/>
</dbReference>
<keyword evidence="2 4" id="KW-0238">DNA-binding</keyword>
<evidence type="ECO:0000256" key="2">
    <source>
        <dbReference type="ARBA" id="ARBA00023125"/>
    </source>
</evidence>
<protein>
    <submittedName>
        <fullName evidence="6">TetR family transcriptional regulator</fullName>
    </submittedName>
</protein>
<name>A0A344L4D9_9PSEU</name>
<dbReference type="KEGG" id="aab:A4R43_10475"/>
<keyword evidence="3" id="KW-0804">Transcription</keyword>
<dbReference type="Proteomes" id="UP000250434">
    <property type="component" value="Chromosome"/>
</dbReference>
<evidence type="ECO:0000313" key="7">
    <source>
        <dbReference type="Proteomes" id="UP000250434"/>
    </source>
</evidence>
<dbReference type="AlphaFoldDB" id="A0A344L4D9"/>
<dbReference type="EMBL" id="CP015163">
    <property type="protein sequence ID" value="AXB42913.1"/>
    <property type="molecule type" value="Genomic_DNA"/>
</dbReference>
<dbReference type="PRINTS" id="PR00455">
    <property type="entry name" value="HTHTETR"/>
</dbReference>
<dbReference type="SUPFAM" id="SSF46689">
    <property type="entry name" value="Homeodomain-like"/>
    <property type="match status" value="1"/>
</dbReference>
<keyword evidence="7" id="KW-1185">Reference proteome</keyword>
<accession>A0A344L4D9</accession>
<evidence type="ECO:0000259" key="5">
    <source>
        <dbReference type="PROSITE" id="PS50977"/>
    </source>
</evidence>
<evidence type="ECO:0000313" key="6">
    <source>
        <dbReference type="EMBL" id="AXB42913.1"/>
    </source>
</evidence>
<dbReference type="OrthoDB" id="6929199at2"/>
<feature type="DNA-binding region" description="H-T-H motif" evidence="4">
    <location>
        <begin position="36"/>
        <end position="55"/>
    </location>
</feature>
<sequence>MTAQSARRRRFDPERRERIIEAAIDVIAERGVAGTSHRTVAEAADVPLGSLTYHFESLDELLRLAFTRLAERMHGRFDAALAAIPEGGDGREGVVRIICDESLGFDRDLLLMVELYVLAIRKPAFRELIQDWMNASRRSLARHFPADSAPEIDALIEGMVLHSHLSTEPFDAERVRRAVHRITAS</sequence>
<dbReference type="PROSITE" id="PS50977">
    <property type="entry name" value="HTH_TETR_2"/>
    <property type="match status" value="1"/>
</dbReference>
<dbReference type="Gene3D" id="1.10.357.10">
    <property type="entry name" value="Tetracycline Repressor, domain 2"/>
    <property type="match status" value="1"/>
</dbReference>
<keyword evidence="1" id="KW-0805">Transcription regulation</keyword>
<evidence type="ECO:0000256" key="3">
    <source>
        <dbReference type="ARBA" id="ARBA00023163"/>
    </source>
</evidence>
<dbReference type="InterPro" id="IPR041583">
    <property type="entry name" value="TetR_C_31"/>
</dbReference>
<reference evidence="6 7" key="1">
    <citation type="submission" date="2016-04" db="EMBL/GenBank/DDBJ databases">
        <title>Complete genome sequence and analysis of deep-sea sediment isolate, Amycolatopsis sp. WP1.</title>
        <authorList>
            <person name="Wang H."/>
            <person name="Chen S."/>
            <person name="Wu Q."/>
        </authorList>
    </citation>
    <scope>NUCLEOTIDE SEQUENCE [LARGE SCALE GENOMIC DNA]</scope>
    <source>
        <strain evidence="6 7">WP1</strain>
    </source>
</reference>
<dbReference type="PANTHER" id="PTHR47506:SF6">
    <property type="entry name" value="HTH-TYPE TRANSCRIPTIONAL REPRESSOR NEMR"/>
    <property type="match status" value="1"/>
</dbReference>
<dbReference type="InterPro" id="IPR001647">
    <property type="entry name" value="HTH_TetR"/>
</dbReference>
<dbReference type="Pfam" id="PF17940">
    <property type="entry name" value="TetR_C_31"/>
    <property type="match status" value="1"/>
</dbReference>
<evidence type="ECO:0000256" key="1">
    <source>
        <dbReference type="ARBA" id="ARBA00023015"/>
    </source>
</evidence>
<dbReference type="GO" id="GO:0003677">
    <property type="term" value="F:DNA binding"/>
    <property type="evidence" value="ECO:0007669"/>
    <property type="project" value="UniProtKB-UniRule"/>
</dbReference>
<dbReference type="RefSeq" id="WP_113692163.1">
    <property type="nucleotide sequence ID" value="NZ_CP015163.1"/>
</dbReference>
<proteinExistence type="predicted"/>
<dbReference type="InterPro" id="IPR009057">
    <property type="entry name" value="Homeodomain-like_sf"/>
</dbReference>
<evidence type="ECO:0000256" key="4">
    <source>
        <dbReference type="PROSITE-ProRule" id="PRU00335"/>
    </source>
</evidence>